<dbReference type="Pfam" id="PF02737">
    <property type="entry name" value="3HCDH_N"/>
    <property type="match status" value="1"/>
</dbReference>
<evidence type="ECO:0000259" key="12">
    <source>
        <dbReference type="Pfam" id="PF00725"/>
    </source>
</evidence>
<proteinExistence type="inferred from homology"/>
<feature type="domain" description="3-hydroxyacyl-CoA dehydrogenase NAD binding" evidence="13">
    <location>
        <begin position="2"/>
        <end position="179"/>
    </location>
</feature>
<evidence type="ECO:0000313" key="15">
    <source>
        <dbReference type="Proteomes" id="UP000661435"/>
    </source>
</evidence>
<dbReference type="InterPro" id="IPR006108">
    <property type="entry name" value="3HC_DH_C"/>
</dbReference>
<dbReference type="GO" id="GO:0005737">
    <property type="term" value="C:cytoplasm"/>
    <property type="evidence" value="ECO:0007669"/>
    <property type="project" value="UniProtKB-SubCell"/>
</dbReference>
<dbReference type="Gene3D" id="1.10.1040.10">
    <property type="entry name" value="N-(1-d-carboxylethyl)-l-norvaline Dehydrogenase, domain 2"/>
    <property type="match status" value="1"/>
</dbReference>
<dbReference type="SUPFAM" id="SSF51735">
    <property type="entry name" value="NAD(P)-binding Rossmann-fold domains"/>
    <property type="match status" value="1"/>
</dbReference>
<dbReference type="InterPro" id="IPR036291">
    <property type="entry name" value="NAD(P)-bd_dom_sf"/>
</dbReference>
<evidence type="ECO:0000256" key="4">
    <source>
        <dbReference type="ARBA" id="ARBA00011738"/>
    </source>
</evidence>
<sequence>MKIAFVGAGMIGAGLAVNAALKGHQVSLYDVAPPETVQGTVRGILDSLTEAGAVDAPAASAALAGMSFTQDLAQAVTGARLVQECVPERLELKQATYRSIQELVGAEPVIASSTSGMFPSALAEGALYPERILVGHPYNPSYLLPLVEVCGPRASQDSIDTAMEVYRAMGKEPVLCRKEVHGFLVNKLSWAVMDGAIQAVADGVCSVEDIDKAIMFGPGLRMAVTGQLLTMSLGVPGGFRMMGKKYGNEEEDSGKTAVIQRIADGVDEEIACRPAEFGNTVEGVSKFRDRAFVEILKLHHKI</sequence>
<dbReference type="GO" id="GO:0050104">
    <property type="term" value="F:L-gulonate 3-dehydrogenase activity"/>
    <property type="evidence" value="ECO:0007669"/>
    <property type="project" value="UniProtKB-EC"/>
</dbReference>
<keyword evidence="15" id="KW-1185">Reference proteome</keyword>
<comment type="similarity">
    <text evidence="3">Belongs to the 3-hydroxyacyl-CoA dehydrogenase family.</text>
</comment>
<dbReference type="InterPro" id="IPR013328">
    <property type="entry name" value="6PGD_dom2"/>
</dbReference>
<dbReference type="EC" id="1.1.1.45" evidence="9"/>
<evidence type="ECO:0000256" key="7">
    <source>
        <dbReference type="ARBA" id="ARBA00023002"/>
    </source>
</evidence>
<dbReference type="InterPro" id="IPR006176">
    <property type="entry name" value="3-OHacyl-CoA_DH_NAD-bd"/>
</dbReference>
<gene>
    <name evidence="14" type="ORF">H8S57_11390</name>
</gene>
<keyword evidence="5" id="KW-0963">Cytoplasm</keyword>
<evidence type="ECO:0000256" key="3">
    <source>
        <dbReference type="ARBA" id="ARBA00009463"/>
    </source>
</evidence>
<protein>
    <recommendedName>
        <fullName evidence="10">L-gulonate 3-dehydrogenase</fullName>
        <ecNumber evidence="9">1.1.1.45</ecNumber>
    </recommendedName>
    <alternativeName>
        <fullName evidence="10">L-gulonate 3-dehydrogenase</fullName>
    </alternativeName>
</protein>
<keyword evidence="6" id="KW-0597">Phosphoprotein</keyword>
<dbReference type="PANTHER" id="PTHR48075:SF1">
    <property type="entry name" value="LAMBDA-CRYSTALLIN HOMOLOG"/>
    <property type="match status" value="1"/>
</dbReference>
<evidence type="ECO:0000259" key="13">
    <source>
        <dbReference type="Pfam" id="PF02737"/>
    </source>
</evidence>
<organism evidence="14 15">
    <name type="scientific">Lawsonibacter hominis</name>
    <dbReference type="NCBI Taxonomy" id="2763053"/>
    <lineage>
        <taxon>Bacteria</taxon>
        <taxon>Bacillati</taxon>
        <taxon>Bacillota</taxon>
        <taxon>Clostridia</taxon>
        <taxon>Eubacteriales</taxon>
        <taxon>Oscillospiraceae</taxon>
        <taxon>Lawsonibacter</taxon>
    </lineage>
</organism>
<evidence type="ECO:0000256" key="10">
    <source>
        <dbReference type="ARBA" id="ARBA00042709"/>
    </source>
</evidence>
<dbReference type="PANTHER" id="PTHR48075">
    <property type="entry name" value="3-HYDROXYACYL-COA DEHYDROGENASE FAMILY PROTEIN"/>
    <property type="match status" value="1"/>
</dbReference>
<dbReference type="AlphaFoldDB" id="A0A8J6J7V1"/>
<dbReference type="InterPro" id="IPR022694">
    <property type="entry name" value="3-OHacyl-CoA_DH"/>
</dbReference>
<evidence type="ECO:0000256" key="8">
    <source>
        <dbReference type="ARBA" id="ARBA00023027"/>
    </source>
</evidence>
<comment type="caution">
    <text evidence="14">The sequence shown here is derived from an EMBL/GenBank/DDBJ whole genome shotgun (WGS) entry which is preliminary data.</text>
</comment>
<evidence type="ECO:0000256" key="6">
    <source>
        <dbReference type="ARBA" id="ARBA00022553"/>
    </source>
</evidence>
<evidence type="ECO:0000256" key="11">
    <source>
        <dbReference type="PIRSR" id="PIRSR000105-1"/>
    </source>
</evidence>
<keyword evidence="7" id="KW-0560">Oxidoreductase</keyword>
<comment type="pathway">
    <text evidence="2">Lipid metabolism; butanoate metabolism.</text>
</comment>
<dbReference type="SUPFAM" id="SSF48179">
    <property type="entry name" value="6-phosphogluconate dehydrogenase C-terminal domain-like"/>
    <property type="match status" value="1"/>
</dbReference>
<accession>A0A8J6J7V1</accession>
<name>A0A8J6J7V1_9FIRM</name>
<dbReference type="EMBL" id="JACOPP010000016">
    <property type="protein sequence ID" value="MBC5734326.1"/>
    <property type="molecule type" value="Genomic_DNA"/>
</dbReference>
<keyword evidence="8" id="KW-0520">NAD</keyword>
<dbReference type="Pfam" id="PF00725">
    <property type="entry name" value="3HCDH"/>
    <property type="match status" value="1"/>
</dbReference>
<reference evidence="14" key="1">
    <citation type="submission" date="2020-08" db="EMBL/GenBank/DDBJ databases">
        <title>Genome public.</title>
        <authorList>
            <person name="Liu C."/>
            <person name="Sun Q."/>
        </authorList>
    </citation>
    <scope>NUCLEOTIDE SEQUENCE</scope>
    <source>
        <strain evidence="14">NSJ-51</strain>
    </source>
</reference>
<comment type="subcellular location">
    <subcellularLocation>
        <location evidence="1">Cytoplasm</location>
    </subcellularLocation>
</comment>
<comment type="subunit">
    <text evidence="4">Homodimer.</text>
</comment>
<dbReference type="PIRSF" id="PIRSF000105">
    <property type="entry name" value="HCDH"/>
    <property type="match status" value="1"/>
</dbReference>
<evidence type="ECO:0000256" key="9">
    <source>
        <dbReference type="ARBA" id="ARBA00038962"/>
    </source>
</evidence>
<dbReference type="GO" id="GO:0070403">
    <property type="term" value="F:NAD+ binding"/>
    <property type="evidence" value="ECO:0007669"/>
    <property type="project" value="InterPro"/>
</dbReference>
<dbReference type="RefSeq" id="WP_186908215.1">
    <property type="nucleotide sequence ID" value="NZ_JACOPP010000016.1"/>
</dbReference>
<dbReference type="InterPro" id="IPR008927">
    <property type="entry name" value="6-PGluconate_DH-like_C_sf"/>
</dbReference>
<evidence type="ECO:0000256" key="2">
    <source>
        <dbReference type="ARBA" id="ARBA00005086"/>
    </source>
</evidence>
<feature type="domain" description="3-hydroxyacyl-CoA dehydrogenase C-terminal" evidence="12">
    <location>
        <begin position="182"/>
        <end position="249"/>
    </location>
</feature>
<evidence type="ECO:0000256" key="5">
    <source>
        <dbReference type="ARBA" id="ARBA00022490"/>
    </source>
</evidence>
<dbReference type="GO" id="GO:0006631">
    <property type="term" value="P:fatty acid metabolic process"/>
    <property type="evidence" value="ECO:0007669"/>
    <property type="project" value="InterPro"/>
</dbReference>
<dbReference type="Proteomes" id="UP000661435">
    <property type="component" value="Unassembled WGS sequence"/>
</dbReference>
<evidence type="ECO:0000256" key="1">
    <source>
        <dbReference type="ARBA" id="ARBA00004496"/>
    </source>
</evidence>
<feature type="site" description="Important for catalytic activity" evidence="11">
    <location>
        <position position="136"/>
    </location>
</feature>
<evidence type="ECO:0000313" key="14">
    <source>
        <dbReference type="EMBL" id="MBC5734326.1"/>
    </source>
</evidence>
<dbReference type="Gene3D" id="3.40.50.720">
    <property type="entry name" value="NAD(P)-binding Rossmann-like Domain"/>
    <property type="match status" value="1"/>
</dbReference>